<keyword evidence="4 6" id="KW-0413">Isomerase</keyword>
<dbReference type="SUPFAM" id="SSF102546">
    <property type="entry name" value="RbsD-like"/>
    <property type="match status" value="1"/>
</dbReference>
<gene>
    <name evidence="7" type="primary">rbsD_1</name>
    <name evidence="6" type="synonym">rbsD</name>
    <name evidence="7" type="ORF">SH1V18_07010</name>
</gene>
<proteinExistence type="inferred from homology"/>
<keyword evidence="3 6" id="KW-0963">Cytoplasm</keyword>
<comment type="caution">
    <text evidence="7">The sequence shown here is derived from an EMBL/GenBank/DDBJ whole genome shotgun (WGS) entry which is preliminary data.</text>
</comment>
<accession>A0A9W5Y8X1</accession>
<feature type="binding site" evidence="6">
    <location>
        <position position="98"/>
    </location>
    <ligand>
        <name>substrate</name>
    </ligand>
</feature>
<feature type="binding site" evidence="6">
    <location>
        <begin position="120"/>
        <end position="122"/>
    </location>
    <ligand>
        <name>substrate</name>
    </ligand>
</feature>
<dbReference type="RefSeq" id="WP_281812291.1">
    <property type="nucleotide sequence ID" value="NZ_BRLB01000001.1"/>
</dbReference>
<dbReference type="InterPro" id="IPR007721">
    <property type="entry name" value="RbsD_FucU"/>
</dbReference>
<dbReference type="GO" id="GO:0062193">
    <property type="term" value="F:D-ribose pyranase activity"/>
    <property type="evidence" value="ECO:0007669"/>
    <property type="project" value="UniProtKB-EC"/>
</dbReference>
<feature type="binding site" evidence="6">
    <location>
        <position position="28"/>
    </location>
    <ligand>
        <name>substrate</name>
    </ligand>
</feature>
<dbReference type="GO" id="GO:0005829">
    <property type="term" value="C:cytosol"/>
    <property type="evidence" value="ECO:0007669"/>
    <property type="project" value="TreeGrafter"/>
</dbReference>
<dbReference type="InterPro" id="IPR023064">
    <property type="entry name" value="D-ribose_pyranase"/>
</dbReference>
<dbReference type="HAMAP" id="MF_01661">
    <property type="entry name" value="D_rib_pyranase"/>
    <property type="match status" value="1"/>
</dbReference>
<dbReference type="GO" id="GO:0048029">
    <property type="term" value="F:monosaccharide binding"/>
    <property type="evidence" value="ECO:0007669"/>
    <property type="project" value="InterPro"/>
</dbReference>
<name>A0A9W5Y8X1_9FIRM</name>
<dbReference type="GO" id="GO:0016872">
    <property type="term" value="F:intramolecular lyase activity"/>
    <property type="evidence" value="ECO:0007669"/>
    <property type="project" value="UniProtKB-UniRule"/>
</dbReference>
<keyword evidence="8" id="KW-1185">Reference proteome</keyword>
<dbReference type="PANTHER" id="PTHR37831:SF1">
    <property type="entry name" value="D-RIBOSE PYRANASE"/>
    <property type="match status" value="1"/>
</dbReference>
<comment type="pathway">
    <text evidence="6">Carbohydrate metabolism; D-ribose degradation; D-ribose 5-phosphate from beta-D-ribopyranose: step 1/2.</text>
</comment>
<comment type="function">
    <text evidence="6">Catalyzes the interconversion of beta-pyran and beta-furan forms of D-ribose.</text>
</comment>
<comment type="catalytic activity">
    <reaction evidence="1 6">
        <text>beta-D-ribopyranose = beta-D-ribofuranose</text>
        <dbReference type="Rhea" id="RHEA:25432"/>
        <dbReference type="ChEBI" id="CHEBI:27476"/>
        <dbReference type="ChEBI" id="CHEBI:47002"/>
        <dbReference type="EC" id="5.4.99.62"/>
    </reaction>
</comment>
<dbReference type="NCBIfam" id="NF008761">
    <property type="entry name" value="PRK11797.1"/>
    <property type="match status" value="1"/>
</dbReference>
<organism evidence="7 8">
    <name type="scientific">Vallitalea longa</name>
    <dbReference type="NCBI Taxonomy" id="2936439"/>
    <lineage>
        <taxon>Bacteria</taxon>
        <taxon>Bacillati</taxon>
        <taxon>Bacillota</taxon>
        <taxon>Clostridia</taxon>
        <taxon>Lachnospirales</taxon>
        <taxon>Vallitaleaceae</taxon>
        <taxon>Vallitalea</taxon>
    </lineage>
</organism>
<dbReference type="GO" id="GO:0019303">
    <property type="term" value="P:D-ribose catabolic process"/>
    <property type="evidence" value="ECO:0007669"/>
    <property type="project" value="UniProtKB-UniRule"/>
</dbReference>
<evidence type="ECO:0000256" key="4">
    <source>
        <dbReference type="ARBA" id="ARBA00023235"/>
    </source>
</evidence>
<comment type="subunit">
    <text evidence="6">Homodecamer.</text>
</comment>
<comment type="subcellular location">
    <subcellularLocation>
        <location evidence="6">Cytoplasm</location>
    </subcellularLocation>
</comment>
<sequence>MKKTKLINSEISYEISKIGHTQMLCISDSGFPVPRTTRKIDIALTNKIPTFLQGLDSVLEELCVEKVILAEEIKSRSPELLEKILERFDNIPVEYISHNDFKKLSGDCEAIIRTGEIISFANIILVAGVTF</sequence>
<dbReference type="AlphaFoldDB" id="A0A9W5Y8X1"/>
<evidence type="ECO:0000256" key="3">
    <source>
        <dbReference type="ARBA" id="ARBA00022490"/>
    </source>
</evidence>
<reference evidence="7" key="1">
    <citation type="submission" date="2022-06" db="EMBL/GenBank/DDBJ databases">
        <title>Vallitalea longa sp. nov., an anaerobic bacterium isolated from marine sediment.</title>
        <authorList>
            <person name="Hirano S."/>
            <person name="Terahara T."/>
            <person name="Mori K."/>
            <person name="Hamada M."/>
            <person name="Matsumoto R."/>
            <person name="Kobayashi T."/>
        </authorList>
    </citation>
    <scope>NUCLEOTIDE SEQUENCE</scope>
    <source>
        <strain evidence="7">SH18-1</strain>
    </source>
</reference>
<feature type="active site" description="Proton donor" evidence="6">
    <location>
        <position position="20"/>
    </location>
</feature>
<evidence type="ECO:0000256" key="6">
    <source>
        <dbReference type="HAMAP-Rule" id="MF_01661"/>
    </source>
</evidence>
<dbReference type="Pfam" id="PF05025">
    <property type="entry name" value="RbsD_FucU"/>
    <property type="match status" value="1"/>
</dbReference>
<comment type="similarity">
    <text evidence="6">Belongs to the RbsD / FucU family. RbsD subfamily.</text>
</comment>
<dbReference type="EMBL" id="BRLB01000001">
    <property type="protein sequence ID" value="GKX28221.1"/>
    <property type="molecule type" value="Genomic_DNA"/>
</dbReference>
<dbReference type="PANTHER" id="PTHR37831">
    <property type="entry name" value="D-RIBOSE PYRANASE"/>
    <property type="match status" value="1"/>
</dbReference>
<evidence type="ECO:0000256" key="5">
    <source>
        <dbReference type="ARBA" id="ARBA00023277"/>
    </source>
</evidence>
<keyword evidence="5 6" id="KW-0119">Carbohydrate metabolism</keyword>
<dbReference type="Gene3D" id="3.40.1650.10">
    <property type="entry name" value="RbsD-like domain"/>
    <property type="match status" value="1"/>
</dbReference>
<evidence type="ECO:0000256" key="2">
    <source>
        <dbReference type="ARBA" id="ARBA00012862"/>
    </source>
</evidence>
<dbReference type="InterPro" id="IPR023750">
    <property type="entry name" value="RbsD-like_sf"/>
</dbReference>
<evidence type="ECO:0000256" key="1">
    <source>
        <dbReference type="ARBA" id="ARBA00000223"/>
    </source>
</evidence>
<dbReference type="Proteomes" id="UP001144256">
    <property type="component" value="Unassembled WGS sequence"/>
</dbReference>
<dbReference type="EC" id="5.4.99.62" evidence="2 6"/>
<protein>
    <recommendedName>
        <fullName evidence="2 6">D-ribose pyranase</fullName>
        <ecNumber evidence="2 6">5.4.99.62</ecNumber>
    </recommendedName>
</protein>
<evidence type="ECO:0000313" key="7">
    <source>
        <dbReference type="EMBL" id="GKX28221.1"/>
    </source>
</evidence>
<evidence type="ECO:0000313" key="8">
    <source>
        <dbReference type="Proteomes" id="UP001144256"/>
    </source>
</evidence>